<gene>
    <name evidence="1" type="ORF">KK083_08585</name>
</gene>
<evidence type="ECO:0000313" key="2">
    <source>
        <dbReference type="Proteomes" id="UP001319200"/>
    </source>
</evidence>
<dbReference type="PROSITE" id="PS51257">
    <property type="entry name" value="PROKAR_LIPOPROTEIN"/>
    <property type="match status" value="1"/>
</dbReference>
<reference evidence="1 2" key="1">
    <citation type="submission" date="2021-05" db="EMBL/GenBank/DDBJ databases">
        <title>A Polyphasic approach of four new species of the genus Ohtaekwangia: Ohtaekwangia histidinii sp. nov., Ohtaekwangia cretensis sp. nov., Ohtaekwangia indiensis sp. nov., Ohtaekwangia reichenbachii sp. nov. from diverse environment.</title>
        <authorList>
            <person name="Octaviana S."/>
        </authorList>
    </citation>
    <scope>NUCLEOTIDE SEQUENCE [LARGE SCALE GENOMIC DNA]</scope>
    <source>
        <strain evidence="1 2">PWU4</strain>
    </source>
</reference>
<dbReference type="Proteomes" id="UP001319200">
    <property type="component" value="Unassembled WGS sequence"/>
</dbReference>
<protein>
    <recommendedName>
        <fullName evidence="3">Outer membrane protein assembly factor BamE</fullName>
    </recommendedName>
</protein>
<keyword evidence="2" id="KW-1185">Reference proteome</keyword>
<dbReference type="RefSeq" id="WP_254162488.1">
    <property type="nucleotide sequence ID" value="NZ_JAHESF010000006.1"/>
</dbReference>
<evidence type="ECO:0000313" key="1">
    <source>
        <dbReference type="EMBL" id="MBT1696926.1"/>
    </source>
</evidence>
<name>A0AAP2DIG0_9BACT</name>
<comment type="caution">
    <text evidence="1">The sequence shown here is derived from an EMBL/GenBank/DDBJ whole genome shotgun (WGS) entry which is preliminary data.</text>
</comment>
<dbReference type="EMBL" id="JAHESF010000006">
    <property type="protein sequence ID" value="MBT1696926.1"/>
    <property type="molecule type" value="Genomic_DNA"/>
</dbReference>
<dbReference type="AlphaFoldDB" id="A0AAP2DIG0"/>
<evidence type="ECO:0008006" key="3">
    <source>
        <dbReference type="Google" id="ProtNLM"/>
    </source>
</evidence>
<accession>A0AAP2DIG0</accession>
<proteinExistence type="predicted"/>
<sequence length="123" mass="14228">MLRSKWLNLAAIAFFTFSCGKSLPELEGIDPQAWKDDRNGCTRKRESMADAIKREKNKLLALNEMEVIKVLGRPDRNELFKRNQKFYYYFLEPADECAEHGEAPKKLSIRFNAMGLAKEVVVE</sequence>
<organism evidence="1 2">
    <name type="scientific">Chryseosolibacter histidini</name>
    <dbReference type="NCBI Taxonomy" id="2782349"/>
    <lineage>
        <taxon>Bacteria</taxon>
        <taxon>Pseudomonadati</taxon>
        <taxon>Bacteroidota</taxon>
        <taxon>Cytophagia</taxon>
        <taxon>Cytophagales</taxon>
        <taxon>Chryseotaleaceae</taxon>
        <taxon>Chryseosolibacter</taxon>
    </lineage>
</organism>